<dbReference type="InterPro" id="IPR021467">
    <property type="entry name" value="DUF3119"/>
</dbReference>
<feature type="transmembrane region" description="Helical" evidence="1">
    <location>
        <begin position="20"/>
        <end position="51"/>
    </location>
</feature>
<keyword evidence="3" id="KW-1185">Reference proteome</keyword>
<dbReference type="EMBL" id="QXHD01000004">
    <property type="protein sequence ID" value="NEZ59153.1"/>
    <property type="molecule type" value="Genomic_DNA"/>
</dbReference>
<keyword evidence="1" id="KW-0472">Membrane</keyword>
<dbReference type="AlphaFoldDB" id="A0A6M0RTQ9"/>
<reference evidence="2 3" key="1">
    <citation type="journal article" date="2020" name="Microb. Ecol.">
        <title>Ecogenomics of the Marine Benthic Filamentous Cyanobacterium Adonisia.</title>
        <authorList>
            <person name="Walter J.M."/>
            <person name="Coutinho F.H."/>
            <person name="Leomil L."/>
            <person name="Hargreaves P.I."/>
            <person name="Campeao M.E."/>
            <person name="Vieira V.V."/>
            <person name="Silva B.S."/>
            <person name="Fistarol G.O."/>
            <person name="Salomon P.S."/>
            <person name="Sawabe T."/>
            <person name="Mino S."/>
            <person name="Hosokawa M."/>
            <person name="Miyashita H."/>
            <person name="Maruyama F."/>
            <person name="van Verk M.C."/>
            <person name="Dutilh B.E."/>
            <person name="Thompson C.C."/>
            <person name="Thompson F.L."/>
        </authorList>
    </citation>
    <scope>NUCLEOTIDE SEQUENCE [LARGE SCALE GENOMIC DNA]</scope>
    <source>
        <strain evidence="2 3">CCMR0081</strain>
    </source>
</reference>
<dbReference type="PANTHER" id="PTHR35550:SF2">
    <property type="entry name" value="OS05G0401200 PROTEIN"/>
    <property type="match status" value="1"/>
</dbReference>
<comment type="caution">
    <text evidence="2">The sequence shown here is derived from an EMBL/GenBank/DDBJ whole genome shotgun (WGS) entry which is preliminary data.</text>
</comment>
<name>A0A6M0RTQ9_9CYAN</name>
<dbReference type="RefSeq" id="WP_163666275.1">
    <property type="nucleotide sequence ID" value="NZ_QXHD01000004.1"/>
</dbReference>
<evidence type="ECO:0000256" key="1">
    <source>
        <dbReference type="SAM" id="Phobius"/>
    </source>
</evidence>
<proteinExistence type="predicted"/>
<evidence type="ECO:0000313" key="2">
    <source>
        <dbReference type="EMBL" id="NEZ59153.1"/>
    </source>
</evidence>
<organism evidence="2 3">
    <name type="scientific">Adonisia turfae CCMR0081</name>
    <dbReference type="NCBI Taxonomy" id="2292702"/>
    <lineage>
        <taxon>Bacteria</taxon>
        <taxon>Bacillati</taxon>
        <taxon>Cyanobacteriota</taxon>
        <taxon>Adonisia</taxon>
        <taxon>Adonisia turfae</taxon>
    </lineage>
</organism>
<keyword evidence="1" id="KW-1133">Transmembrane helix</keyword>
<dbReference type="PANTHER" id="PTHR35550">
    <property type="match status" value="1"/>
</dbReference>
<sequence>MATLSPASSVATTLRPDYRLSLSILLMGLCVAPIQAIGGLVIALLGMFLIVQTTVIRLTFTDTELQVCRGTTILRRFPYADWQAWQVFWSAVPILFYFREVKSIHFLPMVFNAGELVDQLQQHCDPVGLNQ</sequence>
<dbReference type="Proteomes" id="UP000481033">
    <property type="component" value="Unassembled WGS sequence"/>
</dbReference>
<protein>
    <submittedName>
        <fullName evidence="2">DUF3119 family protein</fullName>
    </submittedName>
</protein>
<accession>A0A6M0RTQ9</accession>
<dbReference type="Pfam" id="PF11317">
    <property type="entry name" value="DUF3119"/>
    <property type="match status" value="1"/>
</dbReference>
<keyword evidence="1" id="KW-0812">Transmembrane</keyword>
<evidence type="ECO:0000313" key="3">
    <source>
        <dbReference type="Proteomes" id="UP000481033"/>
    </source>
</evidence>
<gene>
    <name evidence="2" type="ORF">DXZ20_26625</name>
</gene>